<evidence type="ECO:0000256" key="3">
    <source>
        <dbReference type="ARBA" id="ARBA00022801"/>
    </source>
</evidence>
<feature type="transmembrane region" description="Helical" evidence="9">
    <location>
        <begin position="238"/>
        <end position="257"/>
    </location>
</feature>
<feature type="active site" description="Proton donor" evidence="6">
    <location>
        <position position="308"/>
    </location>
</feature>
<evidence type="ECO:0000313" key="13">
    <source>
        <dbReference type="Proteomes" id="UP000231292"/>
    </source>
</evidence>
<comment type="cofactor">
    <cofactor evidence="7 8">
        <name>Zn(2+)</name>
        <dbReference type="ChEBI" id="CHEBI:29105"/>
    </cofactor>
    <text evidence="7 8">Binds 1 zinc ion per subunit.</text>
</comment>
<dbReference type="CDD" id="cd07343">
    <property type="entry name" value="M48A_Zmpste24p_like"/>
    <property type="match status" value="1"/>
</dbReference>
<feature type="transmembrane region" description="Helical" evidence="9">
    <location>
        <begin position="100"/>
        <end position="119"/>
    </location>
</feature>
<evidence type="ECO:0000313" key="12">
    <source>
        <dbReference type="EMBL" id="PIP19612.1"/>
    </source>
</evidence>
<feature type="domain" description="CAAX prenyl protease 1 N-terminal" evidence="11">
    <location>
        <begin position="3"/>
        <end position="155"/>
    </location>
</feature>
<reference evidence="12 13" key="1">
    <citation type="submission" date="2017-09" db="EMBL/GenBank/DDBJ databases">
        <title>Depth-based differentiation of microbial function through sediment-hosted aquifers and enrichment of novel symbionts in the deep terrestrial subsurface.</title>
        <authorList>
            <person name="Probst A.J."/>
            <person name="Ladd B."/>
            <person name="Jarett J.K."/>
            <person name="Geller-Mcgrath D.E."/>
            <person name="Sieber C.M."/>
            <person name="Emerson J.B."/>
            <person name="Anantharaman K."/>
            <person name="Thomas B.C."/>
            <person name="Malmstrom R."/>
            <person name="Stieglmeier M."/>
            <person name="Klingl A."/>
            <person name="Woyke T."/>
            <person name="Ryan C.M."/>
            <person name="Banfield J.F."/>
        </authorList>
    </citation>
    <scope>NUCLEOTIDE SEQUENCE [LARGE SCALE GENOMIC DNA]</scope>
    <source>
        <strain evidence="12">CG23_combo_of_CG06-09_8_20_14_all_41_10</strain>
    </source>
</reference>
<keyword evidence="3 8" id="KW-0378">Hydrolase</keyword>
<keyword evidence="2 7" id="KW-0479">Metal-binding</keyword>
<dbReference type="Proteomes" id="UP000231292">
    <property type="component" value="Unassembled WGS sequence"/>
</dbReference>
<accession>A0A2G9YKE4</accession>
<feature type="binding site" evidence="7">
    <location>
        <position position="304"/>
    </location>
    <ligand>
        <name>Zn(2+)</name>
        <dbReference type="ChEBI" id="CHEBI:29105"/>
        <note>catalytic</note>
    </ligand>
</feature>
<evidence type="ECO:0000256" key="7">
    <source>
        <dbReference type="PIRSR" id="PIRSR627057-2"/>
    </source>
</evidence>
<feature type="transmembrane region" description="Helical" evidence="9">
    <location>
        <begin position="125"/>
        <end position="154"/>
    </location>
</feature>
<keyword evidence="9" id="KW-0472">Membrane</keyword>
<feature type="domain" description="Peptidase M48" evidence="10">
    <location>
        <begin position="161"/>
        <end position="359"/>
    </location>
</feature>
<gene>
    <name evidence="12" type="ORF">COX41_01930</name>
</gene>
<evidence type="ECO:0000256" key="8">
    <source>
        <dbReference type="RuleBase" id="RU003983"/>
    </source>
</evidence>
<feature type="transmembrane region" description="Helical" evidence="9">
    <location>
        <begin position="12"/>
        <end position="35"/>
    </location>
</feature>
<feature type="active site" evidence="6">
    <location>
        <position position="229"/>
    </location>
</feature>
<feature type="transmembrane region" description="Helical" evidence="9">
    <location>
        <begin position="277"/>
        <end position="299"/>
    </location>
</feature>
<dbReference type="AlphaFoldDB" id="A0A2G9YKE4"/>
<dbReference type="Gene3D" id="3.30.2010.10">
    <property type="entry name" value="Metalloproteases ('zincins'), catalytic domain"/>
    <property type="match status" value="1"/>
</dbReference>
<dbReference type="InterPro" id="IPR027057">
    <property type="entry name" value="CAXX_Prtase_1"/>
</dbReference>
<dbReference type="Pfam" id="PF01435">
    <property type="entry name" value="Peptidase_M48"/>
    <property type="match status" value="1"/>
</dbReference>
<comment type="caution">
    <text evidence="12">The sequence shown here is derived from an EMBL/GenBank/DDBJ whole genome shotgun (WGS) entry which is preliminary data.</text>
</comment>
<feature type="binding site" evidence="7">
    <location>
        <position position="232"/>
    </location>
    <ligand>
        <name>Zn(2+)</name>
        <dbReference type="ChEBI" id="CHEBI:29105"/>
        <note>catalytic</note>
    </ligand>
</feature>
<evidence type="ECO:0000256" key="2">
    <source>
        <dbReference type="ARBA" id="ARBA00022723"/>
    </source>
</evidence>
<evidence type="ECO:0000256" key="1">
    <source>
        <dbReference type="ARBA" id="ARBA00022670"/>
    </source>
</evidence>
<keyword evidence="9" id="KW-1133">Transmembrane helix</keyword>
<dbReference type="PANTHER" id="PTHR10120">
    <property type="entry name" value="CAAX PRENYL PROTEASE 1"/>
    <property type="match status" value="1"/>
</dbReference>
<keyword evidence="9" id="KW-0812">Transmembrane</keyword>
<evidence type="ECO:0000259" key="10">
    <source>
        <dbReference type="Pfam" id="PF01435"/>
    </source>
</evidence>
<evidence type="ECO:0000259" key="11">
    <source>
        <dbReference type="Pfam" id="PF16491"/>
    </source>
</evidence>
<feature type="binding site" evidence="7">
    <location>
        <position position="228"/>
    </location>
    <ligand>
        <name>Zn(2+)</name>
        <dbReference type="ChEBI" id="CHEBI:29105"/>
        <note>catalytic</note>
    </ligand>
</feature>
<keyword evidence="5 8" id="KW-0482">Metalloprotease</keyword>
<dbReference type="InterPro" id="IPR001915">
    <property type="entry name" value="Peptidase_M48"/>
</dbReference>
<name>A0A2G9YKE4_9BACT</name>
<evidence type="ECO:0000256" key="4">
    <source>
        <dbReference type="ARBA" id="ARBA00022833"/>
    </source>
</evidence>
<dbReference type="InterPro" id="IPR032456">
    <property type="entry name" value="Peptidase_M48_N"/>
</dbReference>
<keyword evidence="4 7" id="KW-0862">Zinc</keyword>
<dbReference type="GO" id="GO:0004222">
    <property type="term" value="F:metalloendopeptidase activity"/>
    <property type="evidence" value="ECO:0007669"/>
    <property type="project" value="InterPro"/>
</dbReference>
<dbReference type="EMBL" id="PCRK01000037">
    <property type="protein sequence ID" value="PIP19612.1"/>
    <property type="molecule type" value="Genomic_DNA"/>
</dbReference>
<dbReference type="Pfam" id="PF16491">
    <property type="entry name" value="Peptidase_M48_N"/>
    <property type="match status" value="1"/>
</dbReference>
<comment type="similarity">
    <text evidence="8">Belongs to the peptidase M48 family.</text>
</comment>
<sequence length="362" mass="42131">MQDKAKRHSNIKYSISIVGTVYTLILLFLFLRLGFSNSLSLWLINHISGFLVLPAYLISVSLGYYLLDFPLNFYQSYTLEHKFSLSTQSLKDWLNDQFKAGAISYIIGLILISIFYLALHNFPNRWWLVISAFWIFFSIILAKIMPVVIIPLFFKYKKLSDNLLRERIMRLAERMKINLMDCFEIDFSKKTLKANAAFVGMGKTRRVLLADTLRDKYSHDEIEVILAHEFAHYQLKHLLKLIVINSFTTFIIFYAVFKTNAYALRLFNISSLSDIASLPLVLIYFMVFGIIIQPLEAFISRSFERSADSKAIEVTGLKDSFISTMNKFAQQNLADRNPHPIIKFFFFDHPPIDERIKMAKLF</sequence>
<proteinExistence type="inferred from homology"/>
<evidence type="ECO:0000256" key="6">
    <source>
        <dbReference type="PIRSR" id="PIRSR627057-1"/>
    </source>
</evidence>
<keyword evidence="1 8" id="KW-0645">Protease</keyword>
<protein>
    <submittedName>
        <fullName evidence="12">Peptidase</fullName>
    </submittedName>
</protein>
<dbReference type="GO" id="GO:0071586">
    <property type="term" value="P:CAAX-box protein processing"/>
    <property type="evidence" value="ECO:0007669"/>
    <property type="project" value="InterPro"/>
</dbReference>
<organism evidence="12 13">
    <name type="scientific">Candidatus Sherwoodlollariibacterium unditelluris</name>
    <dbReference type="NCBI Taxonomy" id="1974757"/>
    <lineage>
        <taxon>Bacteria</taxon>
        <taxon>Pseudomonadati</taxon>
        <taxon>Candidatus Omnitrophota</taxon>
        <taxon>Candidatus Sherwoodlollariibacterium</taxon>
    </lineage>
</organism>
<evidence type="ECO:0000256" key="9">
    <source>
        <dbReference type="SAM" id="Phobius"/>
    </source>
</evidence>
<dbReference type="GO" id="GO:0046872">
    <property type="term" value="F:metal ion binding"/>
    <property type="evidence" value="ECO:0007669"/>
    <property type="project" value="UniProtKB-KW"/>
</dbReference>
<evidence type="ECO:0000256" key="5">
    <source>
        <dbReference type="ARBA" id="ARBA00023049"/>
    </source>
</evidence>
<feature type="transmembrane region" description="Helical" evidence="9">
    <location>
        <begin position="47"/>
        <end position="67"/>
    </location>
</feature>